<keyword evidence="2" id="KW-1185">Reference proteome</keyword>
<sequence length="114" mass="11724">MDPPDDPALRPAAARADHVRWQPGPALVRLAWHVPPQEGPPVNKLPYALLTALAVVELAAPAHAAARPAGVTASQCIAGGGSIVISAVGDGWQSYTKRCVGGVHDGETVLRDPG</sequence>
<name>A0ABN3IYX6_9ACTN</name>
<evidence type="ECO:0000313" key="2">
    <source>
        <dbReference type="Proteomes" id="UP001499986"/>
    </source>
</evidence>
<dbReference type="Proteomes" id="UP001499986">
    <property type="component" value="Unassembled WGS sequence"/>
</dbReference>
<reference evidence="2" key="1">
    <citation type="journal article" date="2019" name="Int. J. Syst. Evol. Microbiol.">
        <title>The Global Catalogue of Microorganisms (GCM) 10K type strain sequencing project: providing services to taxonomists for standard genome sequencing and annotation.</title>
        <authorList>
            <consortium name="The Broad Institute Genomics Platform"/>
            <consortium name="The Broad Institute Genome Sequencing Center for Infectious Disease"/>
            <person name="Wu L."/>
            <person name="Ma J."/>
        </authorList>
    </citation>
    <scope>NUCLEOTIDE SEQUENCE [LARGE SCALE GENOMIC DNA]</scope>
    <source>
        <strain evidence="2">JCM 4358</strain>
    </source>
</reference>
<gene>
    <name evidence="1" type="ORF">GCM10010255_64040</name>
</gene>
<comment type="caution">
    <text evidence="1">The sequence shown here is derived from an EMBL/GenBank/DDBJ whole genome shotgun (WGS) entry which is preliminary data.</text>
</comment>
<proteinExistence type="predicted"/>
<accession>A0ABN3IYX6</accession>
<organism evidence="1 2">
    <name type="scientific">Streptomyces coeruleofuscus</name>
    <dbReference type="NCBI Taxonomy" id="66879"/>
    <lineage>
        <taxon>Bacteria</taxon>
        <taxon>Bacillati</taxon>
        <taxon>Actinomycetota</taxon>
        <taxon>Actinomycetes</taxon>
        <taxon>Kitasatosporales</taxon>
        <taxon>Streptomycetaceae</taxon>
        <taxon>Streptomyces</taxon>
    </lineage>
</organism>
<dbReference type="EMBL" id="BAAASE010000009">
    <property type="protein sequence ID" value="GAA2416510.1"/>
    <property type="molecule type" value="Genomic_DNA"/>
</dbReference>
<evidence type="ECO:0000313" key="1">
    <source>
        <dbReference type="EMBL" id="GAA2416510.1"/>
    </source>
</evidence>
<protein>
    <submittedName>
        <fullName evidence="1">Uncharacterized protein</fullName>
    </submittedName>
</protein>